<organism evidence="1 2">
    <name type="scientific">Hyalomma asiaticum</name>
    <name type="common">Tick</name>
    <dbReference type="NCBI Taxonomy" id="266040"/>
    <lineage>
        <taxon>Eukaryota</taxon>
        <taxon>Metazoa</taxon>
        <taxon>Ecdysozoa</taxon>
        <taxon>Arthropoda</taxon>
        <taxon>Chelicerata</taxon>
        <taxon>Arachnida</taxon>
        <taxon>Acari</taxon>
        <taxon>Parasitiformes</taxon>
        <taxon>Ixodida</taxon>
        <taxon>Ixodoidea</taxon>
        <taxon>Ixodidae</taxon>
        <taxon>Hyalomminae</taxon>
        <taxon>Hyalomma</taxon>
    </lineage>
</organism>
<name>A0ACB7TJG2_HYAAI</name>
<keyword evidence="2" id="KW-1185">Reference proteome</keyword>
<evidence type="ECO:0000313" key="2">
    <source>
        <dbReference type="Proteomes" id="UP000821845"/>
    </source>
</evidence>
<evidence type="ECO:0000313" key="1">
    <source>
        <dbReference type="EMBL" id="KAH6944994.1"/>
    </source>
</evidence>
<reference evidence="1" key="1">
    <citation type="submission" date="2020-05" db="EMBL/GenBank/DDBJ databases">
        <title>Large-scale comparative analyses of tick genomes elucidate their genetic diversity and vector capacities.</title>
        <authorList>
            <person name="Jia N."/>
            <person name="Wang J."/>
            <person name="Shi W."/>
            <person name="Du L."/>
            <person name="Sun Y."/>
            <person name="Zhan W."/>
            <person name="Jiang J."/>
            <person name="Wang Q."/>
            <person name="Zhang B."/>
            <person name="Ji P."/>
            <person name="Sakyi L.B."/>
            <person name="Cui X."/>
            <person name="Yuan T."/>
            <person name="Jiang B."/>
            <person name="Yang W."/>
            <person name="Lam T.T.-Y."/>
            <person name="Chang Q."/>
            <person name="Ding S."/>
            <person name="Wang X."/>
            <person name="Zhu J."/>
            <person name="Ruan X."/>
            <person name="Zhao L."/>
            <person name="Wei J."/>
            <person name="Que T."/>
            <person name="Du C."/>
            <person name="Cheng J."/>
            <person name="Dai P."/>
            <person name="Han X."/>
            <person name="Huang E."/>
            <person name="Gao Y."/>
            <person name="Liu J."/>
            <person name="Shao H."/>
            <person name="Ye R."/>
            <person name="Li L."/>
            <person name="Wei W."/>
            <person name="Wang X."/>
            <person name="Wang C."/>
            <person name="Yang T."/>
            <person name="Huo Q."/>
            <person name="Li W."/>
            <person name="Guo W."/>
            <person name="Chen H."/>
            <person name="Zhou L."/>
            <person name="Ni X."/>
            <person name="Tian J."/>
            <person name="Zhou Y."/>
            <person name="Sheng Y."/>
            <person name="Liu T."/>
            <person name="Pan Y."/>
            <person name="Xia L."/>
            <person name="Li J."/>
            <person name="Zhao F."/>
            <person name="Cao W."/>
        </authorList>
    </citation>
    <scope>NUCLEOTIDE SEQUENCE</scope>
    <source>
        <strain evidence="1">Hyas-2018</strain>
    </source>
</reference>
<sequence length="167" mass="18149">MTYGKRLHGCASTTIITIVIWGRALVLRATSLERAQLHRFFALRGPSPTGSWVPVLPRLRQTCLTSSPSGMVRRCPPPTSRLANLCHFPAIARDRHLKPVMAVTPAKPQFERPPRSTPSGLSPPVLGLPTPSTGGADTCCVSALRLRHLPCPALAAWTPRTFPNPSY</sequence>
<proteinExistence type="predicted"/>
<comment type="caution">
    <text evidence="1">The sequence shown here is derived from an EMBL/GenBank/DDBJ whole genome shotgun (WGS) entry which is preliminary data.</text>
</comment>
<accession>A0ACB7TJG2</accession>
<dbReference type="EMBL" id="CM023481">
    <property type="protein sequence ID" value="KAH6944994.1"/>
    <property type="molecule type" value="Genomic_DNA"/>
</dbReference>
<protein>
    <submittedName>
        <fullName evidence="1">Uncharacterized protein</fullName>
    </submittedName>
</protein>
<gene>
    <name evidence="1" type="ORF">HPB50_006696</name>
</gene>
<dbReference type="Proteomes" id="UP000821845">
    <property type="component" value="Chromosome 1"/>
</dbReference>